<reference evidence="1" key="1">
    <citation type="submission" date="2023-03" db="EMBL/GenBank/DDBJ databases">
        <title>Massive genome expansion in bonnet fungi (Mycena s.s.) driven by repeated elements and novel gene families across ecological guilds.</title>
        <authorList>
            <consortium name="Lawrence Berkeley National Laboratory"/>
            <person name="Harder C.B."/>
            <person name="Miyauchi S."/>
            <person name="Viragh M."/>
            <person name="Kuo A."/>
            <person name="Thoen E."/>
            <person name="Andreopoulos B."/>
            <person name="Lu D."/>
            <person name="Skrede I."/>
            <person name="Drula E."/>
            <person name="Henrissat B."/>
            <person name="Morin E."/>
            <person name="Kohler A."/>
            <person name="Barry K."/>
            <person name="LaButti K."/>
            <person name="Morin E."/>
            <person name="Salamov A."/>
            <person name="Lipzen A."/>
            <person name="Mereny Z."/>
            <person name="Hegedus B."/>
            <person name="Baldrian P."/>
            <person name="Stursova M."/>
            <person name="Weitz H."/>
            <person name="Taylor A."/>
            <person name="Grigoriev I.V."/>
            <person name="Nagy L.G."/>
            <person name="Martin F."/>
            <person name="Kauserud H."/>
        </authorList>
    </citation>
    <scope>NUCLEOTIDE SEQUENCE</scope>
    <source>
        <strain evidence="1">CBHHK182m</strain>
    </source>
</reference>
<dbReference type="Proteomes" id="UP001215598">
    <property type="component" value="Unassembled WGS sequence"/>
</dbReference>
<proteinExistence type="predicted"/>
<accession>A0AAD7MR29</accession>
<evidence type="ECO:0000313" key="1">
    <source>
        <dbReference type="EMBL" id="KAJ7728229.1"/>
    </source>
</evidence>
<keyword evidence="2" id="KW-1185">Reference proteome</keyword>
<name>A0AAD7MR29_9AGAR</name>
<evidence type="ECO:0000313" key="2">
    <source>
        <dbReference type="Proteomes" id="UP001215598"/>
    </source>
</evidence>
<feature type="non-terminal residue" evidence="1">
    <location>
        <position position="1"/>
    </location>
</feature>
<dbReference type="AlphaFoldDB" id="A0AAD7MR29"/>
<sequence length="163" mass="16553">MVNFLHNITALAGAATVCRIFDYKNGVMGLTGGLGEDGIAIGTGPLVGTGITQEWSIIPQATAGTFTLQNVGQPAAFVSYAAAAIKVPTHSQTVASGDLPTVFKMVAVAGGPTVSLIDTATNTALTAWANADPATSTIQGTPLTMEAINVPQSFTQSFTIALL</sequence>
<organism evidence="1 2">
    <name type="scientific">Mycena metata</name>
    <dbReference type="NCBI Taxonomy" id="1033252"/>
    <lineage>
        <taxon>Eukaryota</taxon>
        <taxon>Fungi</taxon>
        <taxon>Dikarya</taxon>
        <taxon>Basidiomycota</taxon>
        <taxon>Agaricomycotina</taxon>
        <taxon>Agaricomycetes</taxon>
        <taxon>Agaricomycetidae</taxon>
        <taxon>Agaricales</taxon>
        <taxon>Marasmiineae</taxon>
        <taxon>Mycenaceae</taxon>
        <taxon>Mycena</taxon>
    </lineage>
</organism>
<comment type="caution">
    <text evidence="1">The sequence shown here is derived from an EMBL/GenBank/DDBJ whole genome shotgun (WGS) entry which is preliminary data.</text>
</comment>
<dbReference type="EMBL" id="JARKIB010000174">
    <property type="protein sequence ID" value="KAJ7728229.1"/>
    <property type="molecule type" value="Genomic_DNA"/>
</dbReference>
<gene>
    <name evidence="1" type="ORF">B0H16DRAFT_1589327</name>
</gene>
<protein>
    <submittedName>
        <fullName evidence="1">Uncharacterized protein</fullName>
    </submittedName>
</protein>